<evidence type="ECO:0000256" key="1">
    <source>
        <dbReference type="SAM" id="SignalP"/>
    </source>
</evidence>
<proteinExistence type="predicted"/>
<gene>
    <name evidence="2" type="ORF">HMPREF9455_04044</name>
</gene>
<reference evidence="2 3" key="1">
    <citation type="submission" date="2011-04" db="EMBL/GenBank/DDBJ databases">
        <title>The Genome Sequence of Dysgonomonas gadei ATCC BAA-286.</title>
        <authorList>
            <consortium name="The Broad Institute Genome Sequencing Platform"/>
            <person name="Earl A."/>
            <person name="Ward D."/>
            <person name="Feldgarden M."/>
            <person name="Gevers D."/>
            <person name="Pudlo N."/>
            <person name="Martens E."/>
            <person name="Allen-Vercoe E."/>
            <person name="Young S.K."/>
            <person name="Zeng Q."/>
            <person name="Gargeya S."/>
            <person name="Fitzgerald M."/>
            <person name="Haas B."/>
            <person name="Abouelleil A."/>
            <person name="Alvarado L."/>
            <person name="Arachchi H.M."/>
            <person name="Berlin A."/>
            <person name="Brown A."/>
            <person name="Chapman S.B."/>
            <person name="Chen Z."/>
            <person name="Dunbar C."/>
            <person name="Freedman E."/>
            <person name="Gearin G."/>
            <person name="Gellesch M."/>
            <person name="Goldberg J."/>
            <person name="Griggs A."/>
            <person name="Gujja S."/>
            <person name="Heiman D."/>
            <person name="Howarth C."/>
            <person name="Larson L."/>
            <person name="Lui A."/>
            <person name="MacDonald P.J.P."/>
            <person name="Mehta T."/>
            <person name="Montmayeur A."/>
            <person name="Murphy C."/>
            <person name="Neiman D."/>
            <person name="Pearson M."/>
            <person name="Priest M."/>
            <person name="Roberts A."/>
            <person name="Saif S."/>
            <person name="Shea T."/>
            <person name="Shenoy N."/>
            <person name="Sisk P."/>
            <person name="Stolte C."/>
            <person name="Sykes S."/>
            <person name="Yandava C."/>
            <person name="Wortman J."/>
            <person name="Nusbaum C."/>
            <person name="Birren B."/>
        </authorList>
    </citation>
    <scope>NUCLEOTIDE SEQUENCE [LARGE SCALE GENOMIC DNA]</scope>
    <source>
        <strain evidence="2 3">ATCC BAA-286</strain>
    </source>
</reference>
<dbReference type="STRING" id="742766.HMPREF9455_04044"/>
<evidence type="ECO:0000313" key="3">
    <source>
        <dbReference type="Proteomes" id="UP000004913"/>
    </source>
</evidence>
<sequence>MKINFLSALCINTLFLSLTACDDNDGSNSEQSVGKILIETTVKNPDGASGSSYIQLISDFTKQTIDNKNSIQVGFDAGVRIYGKDIYIFPEFGKDGTQEILKYTYNETTGLTKSGSLSLPPMSGAYSFVKYNDEKAYTPLYNLGKILIFNPSTMAKTGEIDLASYGYEDNNPDPAFMFIRDELLYVPLDQIGPNWMPYIDYKQADVAIVNLKTDKVVKIVSEKASGMTFPTRPFLKDMIFTDESNDLYIGCAGGFGLDPRFPESGFICIRSGETEFDGSASWDISQTMIEGTSYKPGSLSNCKYIGNGKLAAYVSITELMADNPYTAKYSMAVLMDLKTRTIKKIDGIPLSDGHSVFIDTYKDNVIFAAYGDKSAGFFSYNPSTGVVSDSPVVSTSGNPIFMHAFE</sequence>
<keyword evidence="3" id="KW-1185">Reference proteome</keyword>
<dbReference type="eggNOG" id="COG3391">
    <property type="taxonomic scope" value="Bacteria"/>
</dbReference>
<protein>
    <recommendedName>
        <fullName evidence="4">DUF4374 domain-containing protein</fullName>
    </recommendedName>
</protein>
<dbReference type="RefSeq" id="WP_006801580.1">
    <property type="nucleotide sequence ID" value="NZ_GL891995.1"/>
</dbReference>
<keyword evidence="1" id="KW-0732">Signal</keyword>
<dbReference type="HOGENOM" id="CLU_055276_1_0_10"/>
<dbReference type="AlphaFoldDB" id="F5J3X7"/>
<name>F5J3X7_9BACT</name>
<evidence type="ECO:0008006" key="4">
    <source>
        <dbReference type="Google" id="ProtNLM"/>
    </source>
</evidence>
<comment type="caution">
    <text evidence="2">The sequence shown here is derived from an EMBL/GenBank/DDBJ whole genome shotgun (WGS) entry which is preliminary data.</text>
</comment>
<feature type="signal peptide" evidence="1">
    <location>
        <begin position="1"/>
        <end position="20"/>
    </location>
</feature>
<organism evidence="2 3">
    <name type="scientific">Dysgonomonas gadei ATCC BAA-286</name>
    <dbReference type="NCBI Taxonomy" id="742766"/>
    <lineage>
        <taxon>Bacteria</taxon>
        <taxon>Pseudomonadati</taxon>
        <taxon>Bacteroidota</taxon>
        <taxon>Bacteroidia</taxon>
        <taxon>Bacteroidales</taxon>
        <taxon>Dysgonomonadaceae</taxon>
        <taxon>Dysgonomonas</taxon>
    </lineage>
</organism>
<dbReference type="PROSITE" id="PS51257">
    <property type="entry name" value="PROKAR_LIPOPROTEIN"/>
    <property type="match status" value="1"/>
</dbReference>
<feature type="chain" id="PRO_5003325748" description="DUF4374 domain-containing protein" evidence="1">
    <location>
        <begin position="21"/>
        <end position="406"/>
    </location>
</feature>
<evidence type="ECO:0000313" key="2">
    <source>
        <dbReference type="EMBL" id="EGJ99548.1"/>
    </source>
</evidence>
<dbReference type="Proteomes" id="UP000004913">
    <property type="component" value="Unassembled WGS sequence"/>
</dbReference>
<dbReference type="EMBL" id="ADLV01000057">
    <property type="protein sequence ID" value="EGJ99548.1"/>
    <property type="molecule type" value="Genomic_DNA"/>
</dbReference>
<accession>F5J3X7</accession>